<feature type="non-terminal residue" evidence="1">
    <location>
        <position position="1"/>
    </location>
</feature>
<proteinExistence type="predicted"/>
<sequence>SGESYLVETPGYVLEAASPHLQWEACLGLSLPLSYSCRSLRQQVCPLFTCDDKHCTLQKHGFVNPRNVPQRVKLGHDHFSISTLFHNIIEGLYVILI</sequence>
<evidence type="ECO:0000313" key="1">
    <source>
        <dbReference type="EMBL" id="PWZ37318.1"/>
    </source>
</evidence>
<dbReference type="Proteomes" id="UP000251960">
    <property type="component" value="Chromosome 2"/>
</dbReference>
<comment type="caution">
    <text evidence="1">The sequence shown here is derived from an EMBL/GenBank/DDBJ whole genome shotgun (WGS) entry which is preliminary data.</text>
</comment>
<gene>
    <name evidence="1" type="ORF">Zm00014a_030753</name>
</gene>
<name>A0A3L6FQY5_MAIZE</name>
<protein>
    <submittedName>
        <fullName evidence="1">Uncharacterized protein</fullName>
    </submittedName>
</protein>
<accession>A0A3L6FQY5</accession>
<dbReference type="AlphaFoldDB" id="A0A3L6FQY5"/>
<organism evidence="1">
    <name type="scientific">Zea mays</name>
    <name type="common">Maize</name>
    <dbReference type="NCBI Taxonomy" id="4577"/>
    <lineage>
        <taxon>Eukaryota</taxon>
        <taxon>Viridiplantae</taxon>
        <taxon>Streptophyta</taxon>
        <taxon>Embryophyta</taxon>
        <taxon>Tracheophyta</taxon>
        <taxon>Spermatophyta</taxon>
        <taxon>Magnoliopsida</taxon>
        <taxon>Liliopsida</taxon>
        <taxon>Poales</taxon>
        <taxon>Poaceae</taxon>
        <taxon>PACMAD clade</taxon>
        <taxon>Panicoideae</taxon>
        <taxon>Andropogonodae</taxon>
        <taxon>Andropogoneae</taxon>
        <taxon>Tripsacinae</taxon>
        <taxon>Zea</taxon>
    </lineage>
</organism>
<reference evidence="1" key="1">
    <citation type="journal article" date="2018" name="Nat. Genet.">
        <title>Extensive intraspecific gene order and gene structural variations between Mo17 and other maize genomes.</title>
        <authorList>
            <person name="Sun S."/>
            <person name="Zhou Y."/>
            <person name="Chen J."/>
            <person name="Shi J."/>
            <person name="Zhao H."/>
            <person name="Zhao H."/>
            <person name="Song W."/>
            <person name="Zhang M."/>
            <person name="Cui Y."/>
            <person name="Dong X."/>
            <person name="Liu H."/>
            <person name="Ma X."/>
            <person name="Jiao Y."/>
            <person name="Wang B."/>
            <person name="Wei X."/>
            <person name="Stein J.C."/>
            <person name="Glaubitz J.C."/>
            <person name="Lu F."/>
            <person name="Yu G."/>
            <person name="Liang C."/>
            <person name="Fengler K."/>
            <person name="Li B."/>
            <person name="Rafalski A."/>
            <person name="Schnable P.S."/>
            <person name="Ware D.H."/>
            <person name="Buckler E.S."/>
            <person name="Lai J."/>
        </authorList>
    </citation>
    <scope>NUCLEOTIDE SEQUENCE [LARGE SCALE GENOMIC DNA]</scope>
    <source>
        <tissue evidence="1">Seedling</tissue>
    </source>
</reference>
<dbReference type="EMBL" id="NCVQ01000003">
    <property type="protein sequence ID" value="PWZ37318.1"/>
    <property type="molecule type" value="Genomic_DNA"/>
</dbReference>